<evidence type="ECO:0000259" key="5">
    <source>
        <dbReference type="Pfam" id="PF08450"/>
    </source>
</evidence>
<dbReference type="Pfam" id="PF08450">
    <property type="entry name" value="SGL"/>
    <property type="match status" value="1"/>
</dbReference>
<dbReference type="SUPFAM" id="SSF63829">
    <property type="entry name" value="Calcium-dependent phosphotriesterase"/>
    <property type="match status" value="1"/>
</dbReference>
<dbReference type="GO" id="GO:0019853">
    <property type="term" value="P:L-ascorbic acid biosynthetic process"/>
    <property type="evidence" value="ECO:0007669"/>
    <property type="project" value="TreeGrafter"/>
</dbReference>
<proteinExistence type="inferred from homology"/>
<gene>
    <name evidence="6" type="ORF">SAMN05660690_3677</name>
</gene>
<dbReference type="InterPro" id="IPR013658">
    <property type="entry name" value="SGL"/>
</dbReference>
<name>A0A1G6SYX1_9ACTN</name>
<dbReference type="OrthoDB" id="2633250at2"/>
<feature type="binding site" evidence="3">
    <location>
        <position position="104"/>
    </location>
    <ligand>
        <name>substrate</name>
    </ligand>
</feature>
<dbReference type="RefSeq" id="WP_091367444.1">
    <property type="nucleotide sequence ID" value="NZ_FMZF01000006.1"/>
</dbReference>
<dbReference type="PANTHER" id="PTHR10907:SF47">
    <property type="entry name" value="REGUCALCIN"/>
    <property type="match status" value="1"/>
</dbReference>
<reference evidence="7" key="1">
    <citation type="submission" date="2016-10" db="EMBL/GenBank/DDBJ databases">
        <authorList>
            <person name="Varghese N."/>
            <person name="Submissions S."/>
        </authorList>
    </citation>
    <scope>NUCLEOTIDE SEQUENCE [LARGE SCALE GENOMIC DNA]</scope>
    <source>
        <strain evidence="7">DSM 45421</strain>
    </source>
</reference>
<evidence type="ECO:0000256" key="3">
    <source>
        <dbReference type="PIRSR" id="PIRSR605511-2"/>
    </source>
</evidence>
<feature type="binding site" evidence="3">
    <location>
        <position position="18"/>
    </location>
    <ligand>
        <name>a divalent metal cation</name>
        <dbReference type="ChEBI" id="CHEBI:60240"/>
    </ligand>
</feature>
<accession>A0A1G6SYX1</accession>
<evidence type="ECO:0000313" key="6">
    <source>
        <dbReference type="EMBL" id="SDD21911.1"/>
    </source>
</evidence>
<dbReference type="GO" id="GO:0004341">
    <property type="term" value="F:gluconolactonase activity"/>
    <property type="evidence" value="ECO:0007669"/>
    <property type="project" value="TreeGrafter"/>
</dbReference>
<feature type="binding site" evidence="3">
    <location>
        <position position="124"/>
    </location>
    <ligand>
        <name>substrate</name>
    </ligand>
</feature>
<feature type="region of interest" description="Disordered" evidence="4">
    <location>
        <begin position="294"/>
        <end position="320"/>
    </location>
</feature>
<dbReference type="Proteomes" id="UP000199416">
    <property type="component" value="Unassembled WGS sequence"/>
</dbReference>
<dbReference type="Gene3D" id="2.120.10.30">
    <property type="entry name" value="TolB, C-terminal domain"/>
    <property type="match status" value="1"/>
</dbReference>
<feature type="active site" description="Proton donor/acceptor" evidence="2">
    <location>
        <position position="202"/>
    </location>
</feature>
<keyword evidence="3" id="KW-0862">Zinc</keyword>
<dbReference type="PRINTS" id="PR01790">
    <property type="entry name" value="SMP30FAMILY"/>
</dbReference>
<dbReference type="STRING" id="1190417.SAMN05660690_3677"/>
<sequence length="320" mass="33048">MADLIARPVDGPVTEHGEGPVWDADRQELLWVDLLAGRVHRALAGGGTLQSGGVVDVGGTVGAVLPARGGGWVLAADDGFAHLSADGSVRRLLDLSTEELGRTRMNDAACDPAGRLLAGTMAFDASPGSGSFYRVDLDGTVTRLLSGLTISNGIAFSPDGTVLYLVDSGPATIWAFDYDVDSGTLGSRRPLVVAEPGAGGPDGLCTDDEGCLWVAMWGGGQVRRYAPTGELLTAVDLPVSQPTSCCFAGADGRLLVISTSPLGLPERVHRQEPLAGRLFVADVGVTGPAATPYDGPLAGWTERPGTPLDMSCTDERGPAR</sequence>
<evidence type="ECO:0000256" key="1">
    <source>
        <dbReference type="ARBA" id="ARBA00008853"/>
    </source>
</evidence>
<comment type="similarity">
    <text evidence="1">Belongs to the SMP-30/CGR1 family.</text>
</comment>
<feature type="binding site" evidence="3">
    <location>
        <position position="202"/>
    </location>
    <ligand>
        <name>a divalent metal cation</name>
        <dbReference type="ChEBI" id="CHEBI:60240"/>
    </ligand>
</feature>
<feature type="binding site" evidence="3">
    <location>
        <position position="152"/>
    </location>
    <ligand>
        <name>a divalent metal cation</name>
        <dbReference type="ChEBI" id="CHEBI:60240"/>
    </ligand>
</feature>
<evidence type="ECO:0000256" key="2">
    <source>
        <dbReference type="PIRSR" id="PIRSR605511-1"/>
    </source>
</evidence>
<keyword evidence="3" id="KW-0479">Metal-binding</keyword>
<dbReference type="InterPro" id="IPR011042">
    <property type="entry name" value="6-blade_b-propeller_TolB-like"/>
</dbReference>
<evidence type="ECO:0000256" key="4">
    <source>
        <dbReference type="SAM" id="MobiDB-lite"/>
    </source>
</evidence>
<protein>
    <submittedName>
        <fullName evidence="6">Sugar lactone lactonase YvrE</fullName>
    </submittedName>
</protein>
<feature type="region of interest" description="Disordered" evidence="4">
    <location>
        <begin position="1"/>
        <end position="20"/>
    </location>
</feature>
<dbReference type="EMBL" id="FMZF01000006">
    <property type="protein sequence ID" value="SDD21911.1"/>
    <property type="molecule type" value="Genomic_DNA"/>
</dbReference>
<keyword evidence="7" id="KW-1185">Reference proteome</keyword>
<dbReference type="PANTHER" id="PTHR10907">
    <property type="entry name" value="REGUCALCIN"/>
    <property type="match status" value="1"/>
</dbReference>
<dbReference type="GO" id="GO:0005509">
    <property type="term" value="F:calcium ion binding"/>
    <property type="evidence" value="ECO:0007669"/>
    <property type="project" value="TreeGrafter"/>
</dbReference>
<feature type="domain" description="SMP-30/Gluconolactonase/LRE-like region" evidence="5">
    <location>
        <begin position="17"/>
        <end position="260"/>
    </location>
</feature>
<comment type="cofactor">
    <cofactor evidence="3">
        <name>Zn(2+)</name>
        <dbReference type="ChEBI" id="CHEBI:29105"/>
    </cofactor>
    <text evidence="3">Binds 1 divalent metal cation per subunit.</text>
</comment>
<feature type="binding site" evidence="3">
    <location>
        <position position="106"/>
    </location>
    <ligand>
        <name>substrate</name>
    </ligand>
</feature>
<evidence type="ECO:0000313" key="7">
    <source>
        <dbReference type="Proteomes" id="UP000199416"/>
    </source>
</evidence>
<dbReference type="AlphaFoldDB" id="A0A1G6SYX1"/>
<dbReference type="InterPro" id="IPR005511">
    <property type="entry name" value="SMP-30"/>
</dbReference>
<organism evidence="6 7">
    <name type="scientific">Geodermatophilus telluris</name>
    <dbReference type="NCBI Taxonomy" id="1190417"/>
    <lineage>
        <taxon>Bacteria</taxon>
        <taxon>Bacillati</taxon>
        <taxon>Actinomycetota</taxon>
        <taxon>Actinomycetes</taxon>
        <taxon>Geodermatophilales</taxon>
        <taxon>Geodermatophilaceae</taxon>
        <taxon>Geodermatophilus</taxon>
    </lineage>
</organism>